<dbReference type="Gene3D" id="1.10.10.10">
    <property type="entry name" value="Winged helix-like DNA-binding domain superfamily/Winged helix DNA-binding domain"/>
    <property type="match status" value="1"/>
</dbReference>
<evidence type="ECO:0000259" key="4">
    <source>
        <dbReference type="PROSITE" id="PS51118"/>
    </source>
</evidence>
<evidence type="ECO:0000256" key="1">
    <source>
        <dbReference type="ARBA" id="ARBA00023015"/>
    </source>
</evidence>
<keyword evidence="3" id="KW-0804">Transcription</keyword>
<evidence type="ECO:0000256" key="3">
    <source>
        <dbReference type="ARBA" id="ARBA00023163"/>
    </source>
</evidence>
<protein>
    <submittedName>
        <fullName evidence="5">Helix-turn-helix domain-containing protein</fullName>
    </submittedName>
</protein>
<dbReference type="PROSITE" id="PS51118">
    <property type="entry name" value="HTH_HXLR"/>
    <property type="match status" value="1"/>
</dbReference>
<dbReference type="InterPro" id="IPR036388">
    <property type="entry name" value="WH-like_DNA-bd_sf"/>
</dbReference>
<reference evidence="5 6" key="1">
    <citation type="journal article" date="2016" name="Int. J. Syst. Evol. Microbiol.">
        <title>Lysobacter erysipheiresistens sp. nov., an antagonist of powdery mildew, isolated from tobacco-cultivated soil.</title>
        <authorList>
            <person name="Xie B."/>
            <person name="Li T."/>
            <person name="Lin X."/>
            <person name="Wang C.J."/>
            <person name="Chen Y.J."/>
            <person name="Liu W.J."/>
            <person name="Zhao Z.W."/>
        </authorList>
    </citation>
    <scope>NUCLEOTIDE SEQUENCE [LARGE SCALE GENOMIC DNA]</scope>
    <source>
        <strain evidence="5 6">RS-LYSO-3</strain>
    </source>
</reference>
<dbReference type="EMBL" id="JAXGFP010000005">
    <property type="protein sequence ID" value="MEG3184548.1"/>
    <property type="molecule type" value="Genomic_DNA"/>
</dbReference>
<keyword evidence="6" id="KW-1185">Reference proteome</keyword>
<organism evidence="5 6">
    <name type="scientific">Novilysobacter erysipheiresistens</name>
    <dbReference type="NCBI Taxonomy" id="1749332"/>
    <lineage>
        <taxon>Bacteria</taxon>
        <taxon>Pseudomonadati</taxon>
        <taxon>Pseudomonadota</taxon>
        <taxon>Gammaproteobacteria</taxon>
        <taxon>Lysobacterales</taxon>
        <taxon>Lysobacteraceae</taxon>
        <taxon>Novilysobacter</taxon>
    </lineage>
</organism>
<dbReference type="Pfam" id="PF01638">
    <property type="entry name" value="HxlR"/>
    <property type="match status" value="1"/>
</dbReference>
<keyword evidence="2" id="KW-0238">DNA-binding</keyword>
<dbReference type="PANTHER" id="PTHR33204:SF37">
    <property type="entry name" value="HTH-TYPE TRANSCRIPTIONAL REGULATOR YODB"/>
    <property type="match status" value="1"/>
</dbReference>
<dbReference type="InterPro" id="IPR036390">
    <property type="entry name" value="WH_DNA-bd_sf"/>
</dbReference>
<comment type="caution">
    <text evidence="5">The sequence shown here is derived from an EMBL/GenBank/DDBJ whole genome shotgun (WGS) entry which is preliminary data.</text>
</comment>
<dbReference type="InterPro" id="IPR002577">
    <property type="entry name" value="HTH_HxlR"/>
</dbReference>
<dbReference type="PANTHER" id="PTHR33204">
    <property type="entry name" value="TRANSCRIPTIONAL REGULATOR, MARR FAMILY"/>
    <property type="match status" value="1"/>
</dbReference>
<evidence type="ECO:0000313" key="6">
    <source>
        <dbReference type="Proteomes" id="UP001355056"/>
    </source>
</evidence>
<proteinExistence type="predicted"/>
<dbReference type="SUPFAM" id="SSF46785">
    <property type="entry name" value="Winged helix' DNA-binding domain"/>
    <property type="match status" value="1"/>
</dbReference>
<evidence type="ECO:0000256" key="2">
    <source>
        <dbReference type="ARBA" id="ARBA00023125"/>
    </source>
</evidence>
<accession>A0ABU7Z015</accession>
<feature type="domain" description="HTH hxlR-type" evidence="4">
    <location>
        <begin position="18"/>
        <end position="110"/>
    </location>
</feature>
<name>A0ABU7Z015_9GAMM</name>
<dbReference type="RefSeq" id="WP_332617163.1">
    <property type="nucleotide sequence ID" value="NZ_JAXGFP010000005.1"/>
</dbReference>
<dbReference type="Proteomes" id="UP001355056">
    <property type="component" value="Unassembled WGS sequence"/>
</dbReference>
<keyword evidence="1" id="KW-0805">Transcription regulation</keyword>
<gene>
    <name evidence="5" type="ORF">SNE34_11060</name>
</gene>
<evidence type="ECO:0000313" key="5">
    <source>
        <dbReference type="EMBL" id="MEG3184548.1"/>
    </source>
</evidence>
<sequence>MARIPVPGTPVRGSKSGSAIMALFDLLGRRWAMGVVWVLSEQGPCSFSQLEAACETISPAVLNTRLKELRAAGLVVKEEGGYAVSKLGREVHASLLPLAATSRKWAALVDRPIERRSTR</sequence>